<reference evidence="1 2" key="1">
    <citation type="submission" date="2024-01" db="EMBL/GenBank/DDBJ databases">
        <title>A draft genome for a cacao thread blight-causing isolate of Paramarasmius palmivorus.</title>
        <authorList>
            <person name="Baruah I.K."/>
            <person name="Bukari Y."/>
            <person name="Amoako-Attah I."/>
            <person name="Meinhardt L.W."/>
            <person name="Bailey B.A."/>
            <person name="Cohen S.P."/>
        </authorList>
    </citation>
    <scope>NUCLEOTIDE SEQUENCE [LARGE SCALE GENOMIC DNA]</scope>
    <source>
        <strain evidence="1 2">GH-12</strain>
    </source>
</reference>
<dbReference type="AlphaFoldDB" id="A0AAW0CNX5"/>
<dbReference type="EMBL" id="JAYKXP010000034">
    <property type="protein sequence ID" value="KAK7041402.1"/>
    <property type="molecule type" value="Genomic_DNA"/>
</dbReference>
<comment type="caution">
    <text evidence="1">The sequence shown here is derived from an EMBL/GenBank/DDBJ whole genome shotgun (WGS) entry which is preliminary data.</text>
</comment>
<name>A0AAW0CNX5_9AGAR</name>
<keyword evidence="2" id="KW-1185">Reference proteome</keyword>
<organism evidence="1 2">
    <name type="scientific">Paramarasmius palmivorus</name>
    <dbReference type="NCBI Taxonomy" id="297713"/>
    <lineage>
        <taxon>Eukaryota</taxon>
        <taxon>Fungi</taxon>
        <taxon>Dikarya</taxon>
        <taxon>Basidiomycota</taxon>
        <taxon>Agaricomycotina</taxon>
        <taxon>Agaricomycetes</taxon>
        <taxon>Agaricomycetidae</taxon>
        <taxon>Agaricales</taxon>
        <taxon>Marasmiineae</taxon>
        <taxon>Marasmiaceae</taxon>
        <taxon>Paramarasmius</taxon>
    </lineage>
</organism>
<accession>A0AAW0CNX5</accession>
<evidence type="ECO:0000313" key="1">
    <source>
        <dbReference type="EMBL" id="KAK7041402.1"/>
    </source>
</evidence>
<evidence type="ECO:0000313" key="2">
    <source>
        <dbReference type="Proteomes" id="UP001383192"/>
    </source>
</evidence>
<sequence>MQSLKRVGALSVKHAFHVSLFGVSGPGEIHLWWRLPNTVLQALKSPQIGPWSLKLLHESRITLSVPLQVSKADLESLPLFMFVGPRLADQDSAQGQTGSTQRSLQVLVGNGILQLVQSLSLMLLDQSPIPIASEDSDSTFHVLVAASWKQAVSRADLFDS</sequence>
<proteinExistence type="predicted"/>
<gene>
    <name evidence="1" type="ORF">VNI00_009268</name>
</gene>
<protein>
    <submittedName>
        <fullName evidence="1">Uncharacterized protein</fullName>
    </submittedName>
</protein>
<dbReference type="Proteomes" id="UP001383192">
    <property type="component" value="Unassembled WGS sequence"/>
</dbReference>